<evidence type="ECO:0000256" key="2">
    <source>
        <dbReference type="ARBA" id="ARBA00023163"/>
    </source>
</evidence>
<evidence type="ECO:0000259" key="3">
    <source>
        <dbReference type="Pfam" id="PF04967"/>
    </source>
</evidence>
<comment type="caution">
    <text evidence="5">The sequence shown here is derived from an EMBL/GenBank/DDBJ whole genome shotgun (WGS) entry which is preliminary data.</text>
</comment>
<dbReference type="EMBL" id="JBHSXN010000002">
    <property type="protein sequence ID" value="MFC6953412.1"/>
    <property type="molecule type" value="Genomic_DNA"/>
</dbReference>
<keyword evidence="6" id="KW-1185">Reference proteome</keyword>
<dbReference type="InterPro" id="IPR056493">
    <property type="entry name" value="HVO_0513_N"/>
</dbReference>
<evidence type="ECO:0000313" key="5">
    <source>
        <dbReference type="EMBL" id="MFC6953412.1"/>
    </source>
</evidence>
<accession>A0ABD5VH53</accession>
<feature type="domain" description="HTH bat-type" evidence="3">
    <location>
        <begin position="162"/>
        <end position="213"/>
    </location>
</feature>
<reference evidence="5 6" key="1">
    <citation type="journal article" date="2019" name="Int. J. Syst. Evol. Microbiol.">
        <title>The Global Catalogue of Microorganisms (GCM) 10K type strain sequencing project: providing services to taxonomists for standard genome sequencing and annotation.</title>
        <authorList>
            <consortium name="The Broad Institute Genomics Platform"/>
            <consortium name="The Broad Institute Genome Sequencing Center for Infectious Disease"/>
            <person name="Wu L."/>
            <person name="Ma J."/>
        </authorList>
    </citation>
    <scope>NUCLEOTIDE SEQUENCE [LARGE SCALE GENOMIC DNA]</scope>
    <source>
        <strain evidence="5 6">GX26</strain>
    </source>
</reference>
<dbReference type="InterPro" id="IPR036388">
    <property type="entry name" value="WH-like_DNA-bd_sf"/>
</dbReference>
<dbReference type="AlphaFoldDB" id="A0ABD5VH53"/>
<gene>
    <name evidence="5" type="ORF">ACFQGB_11110</name>
</gene>
<dbReference type="Pfam" id="PF04967">
    <property type="entry name" value="HTH_10"/>
    <property type="match status" value="1"/>
</dbReference>
<proteinExistence type="predicted"/>
<protein>
    <submittedName>
        <fullName evidence="5">Helix-turn-helix domain-containing protein</fullName>
    </submittedName>
</protein>
<dbReference type="Proteomes" id="UP001596395">
    <property type="component" value="Unassembled WGS sequence"/>
</dbReference>
<evidence type="ECO:0000256" key="1">
    <source>
        <dbReference type="ARBA" id="ARBA00023015"/>
    </source>
</evidence>
<dbReference type="PANTHER" id="PTHR34236">
    <property type="entry name" value="DIMETHYL SULFOXIDE REDUCTASE TRANSCRIPTIONAL ACTIVATOR"/>
    <property type="match status" value="1"/>
</dbReference>
<name>A0ABD5VH53_9EURY</name>
<dbReference type="PANTHER" id="PTHR34236:SF1">
    <property type="entry name" value="DIMETHYL SULFOXIDE REDUCTASE TRANSCRIPTIONAL ACTIVATOR"/>
    <property type="match status" value="1"/>
</dbReference>
<keyword evidence="2" id="KW-0804">Transcription</keyword>
<evidence type="ECO:0000313" key="6">
    <source>
        <dbReference type="Proteomes" id="UP001596395"/>
    </source>
</evidence>
<feature type="domain" description="HVO-0513-like N-terminal" evidence="4">
    <location>
        <begin position="18"/>
        <end position="150"/>
    </location>
</feature>
<dbReference type="Gene3D" id="1.10.10.10">
    <property type="entry name" value="Winged helix-like DNA-binding domain superfamily/Winged helix DNA-binding domain"/>
    <property type="match status" value="1"/>
</dbReference>
<keyword evidence="1" id="KW-0805">Transcription regulation</keyword>
<dbReference type="RefSeq" id="WP_336350371.1">
    <property type="nucleotide sequence ID" value="NZ_JAZAQL010000002.1"/>
</dbReference>
<dbReference type="Pfam" id="PF24278">
    <property type="entry name" value="HVO_0513_N"/>
    <property type="match status" value="1"/>
</dbReference>
<evidence type="ECO:0000259" key="4">
    <source>
        <dbReference type="Pfam" id="PF24278"/>
    </source>
</evidence>
<organism evidence="5 6">
    <name type="scientific">Halorubellus litoreus</name>
    <dbReference type="NCBI Taxonomy" id="755308"/>
    <lineage>
        <taxon>Archaea</taxon>
        <taxon>Methanobacteriati</taxon>
        <taxon>Methanobacteriota</taxon>
        <taxon>Stenosarchaea group</taxon>
        <taxon>Halobacteria</taxon>
        <taxon>Halobacteriales</taxon>
        <taxon>Halorubellaceae</taxon>
        <taxon>Halorubellus</taxon>
    </lineage>
</organism>
<dbReference type="InterPro" id="IPR007050">
    <property type="entry name" value="HTH_bacterioopsin"/>
</dbReference>
<sequence length="220" mass="23732">MKHVRVTLTANGREDEIHPMYDVMANAPFVEYATAMQWNLSDRGFGILHYVEGDVDAFRAATEAVDVVVDYEVEPVGDDAFYAYVRDEATAGLRAMLDPLENGGVVVVPPIEYRGDGTIELSAFGPSDEIQVLFEETPAPMNVTVEAVGSLGSMRPLAASRLSPRQRDAVEAASALGYYAVPREASVEDVAAALDCAPSTAAEHLRKAEAALVRSLRRDG</sequence>